<evidence type="ECO:0000256" key="2">
    <source>
        <dbReference type="ARBA" id="ARBA00022475"/>
    </source>
</evidence>
<evidence type="ECO:0000256" key="6">
    <source>
        <dbReference type="ARBA" id="ARBA00023136"/>
    </source>
</evidence>
<feature type="transmembrane region" description="Helical" evidence="8">
    <location>
        <begin position="98"/>
        <end position="115"/>
    </location>
</feature>
<reference evidence="9 10" key="2">
    <citation type="submission" date="2019-09" db="EMBL/GenBank/DDBJ databases">
        <authorList>
            <person name="Jin C."/>
        </authorList>
    </citation>
    <scope>NUCLEOTIDE SEQUENCE [LARGE SCALE GENOMIC DNA]</scope>
    <source>
        <strain evidence="9 10">BN140002</strain>
    </source>
</reference>
<dbReference type="RefSeq" id="WP_149821534.1">
    <property type="nucleotide sequence ID" value="NZ_VUOA01000040.1"/>
</dbReference>
<dbReference type="GO" id="GO:0005886">
    <property type="term" value="C:plasma membrane"/>
    <property type="evidence" value="ECO:0007669"/>
    <property type="project" value="UniProtKB-SubCell"/>
</dbReference>
<evidence type="ECO:0000256" key="8">
    <source>
        <dbReference type="SAM" id="Phobius"/>
    </source>
</evidence>
<gene>
    <name evidence="9" type="ORF">F0L46_21775</name>
</gene>
<proteinExistence type="inferred from homology"/>
<dbReference type="InterPro" id="IPR018584">
    <property type="entry name" value="GT87"/>
</dbReference>
<dbReference type="AlphaFoldDB" id="A0A5B2V618"/>
<keyword evidence="4 8" id="KW-0812">Transmembrane</keyword>
<comment type="similarity">
    <text evidence="7">Belongs to the glycosyltransferase 87 family.</text>
</comment>
<evidence type="ECO:0000256" key="1">
    <source>
        <dbReference type="ARBA" id="ARBA00004651"/>
    </source>
</evidence>
<dbReference type="Proteomes" id="UP000323142">
    <property type="component" value="Unassembled WGS sequence"/>
</dbReference>
<evidence type="ECO:0000313" key="10">
    <source>
        <dbReference type="Proteomes" id="UP000323142"/>
    </source>
</evidence>
<protein>
    <submittedName>
        <fullName evidence="9">DUF2029 domain-containing protein</fullName>
    </submittedName>
</protein>
<sequence>MVRFLRALPGWVPALLALWAIWGELPRSLPGAELLDFGSFVASGRAAAEGLNPYGIHPLTFHVSFPGFEAWNPNLNPPVSAILFQAFDWTEPARAFRIWWGLSVVLYAVAVLLVVARYGRSLGSSLVIALWMLGLAGFWDTLVLGQIYIPLVLAGIVAWLLLERGHGVAAGILIGLVVAMKPNFAVWPALLFLAGHRRPALAAGATAALVSAVPLAVYGPEIYRQWLTLVASDGDRAAFLTNASLAGLAARLGVPGLALPLSAAILAGAALWAWRRRPDAIRASEFGIVCALLASPLAWIHYTLFLVPVLLRRWDRLAIRAVAGFLVIPVPFIIHQFGKAAWIQAGIGSLYNWTLVLLAVLLVAEELAGTRRGAASGATPAPAVAGRG</sequence>
<organism evidence="9 10">
    <name type="scientific">Salinarimonas soli</name>
    <dbReference type="NCBI Taxonomy" id="1638099"/>
    <lineage>
        <taxon>Bacteria</taxon>
        <taxon>Pseudomonadati</taxon>
        <taxon>Pseudomonadota</taxon>
        <taxon>Alphaproteobacteria</taxon>
        <taxon>Hyphomicrobiales</taxon>
        <taxon>Salinarimonadaceae</taxon>
        <taxon>Salinarimonas</taxon>
    </lineage>
</organism>
<feature type="transmembrane region" description="Helical" evidence="8">
    <location>
        <begin position="145"/>
        <end position="162"/>
    </location>
</feature>
<dbReference type="OrthoDB" id="8014443at2"/>
<feature type="transmembrane region" description="Helical" evidence="8">
    <location>
        <begin position="252"/>
        <end position="274"/>
    </location>
</feature>
<keyword evidence="5 8" id="KW-1133">Transmembrane helix</keyword>
<feature type="transmembrane region" description="Helical" evidence="8">
    <location>
        <begin position="200"/>
        <end position="218"/>
    </location>
</feature>
<dbReference type="Pfam" id="PF09594">
    <property type="entry name" value="GT87"/>
    <property type="match status" value="1"/>
</dbReference>
<dbReference type="EMBL" id="VUOA01000040">
    <property type="protein sequence ID" value="KAA2234973.1"/>
    <property type="molecule type" value="Genomic_DNA"/>
</dbReference>
<accession>A0A5B2V618</accession>
<keyword evidence="2" id="KW-1003">Cell membrane</keyword>
<name>A0A5B2V618_9HYPH</name>
<feature type="transmembrane region" description="Helical" evidence="8">
    <location>
        <begin position="340"/>
        <end position="364"/>
    </location>
</feature>
<keyword evidence="10" id="KW-1185">Reference proteome</keyword>
<evidence type="ECO:0000256" key="3">
    <source>
        <dbReference type="ARBA" id="ARBA00022679"/>
    </source>
</evidence>
<keyword evidence="6 8" id="KW-0472">Membrane</keyword>
<comment type="caution">
    <text evidence="9">The sequence shown here is derived from an EMBL/GenBank/DDBJ whole genome shotgun (WGS) entry which is preliminary data.</text>
</comment>
<reference evidence="9 10" key="1">
    <citation type="submission" date="2019-09" db="EMBL/GenBank/DDBJ databases">
        <title>Salinarimonas rosea gen. nov., sp. nov., a new member of the a-2 subgroup of the Proteobacteria.</title>
        <authorList>
            <person name="Liu J."/>
        </authorList>
    </citation>
    <scope>NUCLEOTIDE SEQUENCE [LARGE SCALE GENOMIC DNA]</scope>
    <source>
        <strain evidence="9 10">BN140002</strain>
    </source>
</reference>
<feature type="transmembrane region" description="Helical" evidence="8">
    <location>
        <begin position="169"/>
        <end position="194"/>
    </location>
</feature>
<evidence type="ECO:0000256" key="5">
    <source>
        <dbReference type="ARBA" id="ARBA00022989"/>
    </source>
</evidence>
<evidence type="ECO:0000256" key="7">
    <source>
        <dbReference type="ARBA" id="ARBA00024033"/>
    </source>
</evidence>
<dbReference type="GO" id="GO:0016758">
    <property type="term" value="F:hexosyltransferase activity"/>
    <property type="evidence" value="ECO:0007669"/>
    <property type="project" value="InterPro"/>
</dbReference>
<feature type="transmembrane region" description="Helical" evidence="8">
    <location>
        <begin position="122"/>
        <end position="139"/>
    </location>
</feature>
<keyword evidence="3" id="KW-0808">Transferase</keyword>
<evidence type="ECO:0000256" key="4">
    <source>
        <dbReference type="ARBA" id="ARBA00022692"/>
    </source>
</evidence>
<feature type="transmembrane region" description="Helical" evidence="8">
    <location>
        <begin position="286"/>
        <end position="310"/>
    </location>
</feature>
<evidence type="ECO:0000313" key="9">
    <source>
        <dbReference type="EMBL" id="KAA2234973.1"/>
    </source>
</evidence>
<comment type="subcellular location">
    <subcellularLocation>
        <location evidence="1">Cell membrane</location>
        <topology evidence="1">Multi-pass membrane protein</topology>
    </subcellularLocation>
</comment>
<feature type="transmembrane region" description="Helical" evidence="8">
    <location>
        <begin position="317"/>
        <end position="334"/>
    </location>
</feature>